<evidence type="ECO:0000259" key="4">
    <source>
        <dbReference type="Pfam" id="PF07727"/>
    </source>
</evidence>
<feature type="domain" description="Reverse transcriptase Ty1/copia-type" evidence="4">
    <location>
        <begin position="474"/>
        <end position="694"/>
    </location>
</feature>
<sequence>MTEEIASQLLGCKTAAAAWTAIHAMFSAQSRAGVSHLRRQIQVLRKGDATAREYMHKVQALADAMATAGSPLRDDEIIDYMLTGLGSAFNPIAASLNMITRVVTAAEFYSMVLNYEGLQLSQLAETEEWTSSANAAARGGAPWQPRAPSPAFSGGGSQPGYGGGNSGRQTYDGNVGGGYGSSASGHAQPYGQPAGGNDNGLPTSGNYGGNGGGGNRSQNGGRRRQRPQCQICGYWGHNADDCRNRFNPDFVRGSNQQCTGNNQQRAGNSASTSSPPWMMDTGATDHLTNDLQRLHMQERYGRTDQVQVANGAEYRCDRRPSSAGCGRACACPGNSAPPGCCHVAVGSSWRGCCRVASGFHWCGCGHAFGVHTLVVCITPGSSACGAHTPPPSAPSPGGPSAEQPAPAASQPGHGMVTRLRDNTRREKHYTDGTVRYDTRRRALFAAPVSHHDALREQASRDAMSDEFSALAQTKTWTLVPRPPGTNIVGSKWVFKTKHRPDGSVEKHKARLVARGFTQQHGIDYGDTFSHVVKPATIRLVLSLAVSRGWTLRQVDVSNAFLHGFLTEDVYMQQPPGFEDVRFPSHMCKLQCAIYGLKQSPRAWYARLSTRLFQLGFVPSRADTSLFIFNQRGVQVFMLVYVDDIVIAGSTAAVVKGLVRSLSATFPIKDLGVLEYFLGLEASYNSGGMTLMQRKATRIVAGCANPSFARVEVRGTEETDARLLFGFPVRDPPPEVAPVLRYGKYCGILYSGCPGEKPCDALDACCMIHDHCVADHNNDYLNTMCNENLLKCLDRVNPAGPTFPGNKCGVGEVTFVIKGVIETAVLAGKILHKKDIGQ</sequence>
<dbReference type="PANTHER" id="PTHR47481:SF31">
    <property type="entry name" value="OS01G0873500 PROTEIN"/>
    <property type="match status" value="1"/>
</dbReference>
<dbReference type="InterPro" id="IPR043502">
    <property type="entry name" value="DNA/RNA_pol_sf"/>
</dbReference>
<dbReference type="CDD" id="cd04706">
    <property type="entry name" value="PLA2_plant"/>
    <property type="match status" value="1"/>
</dbReference>
<keyword evidence="2" id="KW-0964">Secreted</keyword>
<dbReference type="Pfam" id="PF14223">
    <property type="entry name" value="Retrotran_gag_2"/>
    <property type="match status" value="1"/>
</dbReference>
<evidence type="ECO:0000256" key="3">
    <source>
        <dbReference type="SAM" id="MobiDB-lite"/>
    </source>
</evidence>
<feature type="compositionally biased region" description="Pro residues" evidence="3">
    <location>
        <begin position="388"/>
        <end position="397"/>
    </location>
</feature>
<dbReference type="SUPFAM" id="SSF56672">
    <property type="entry name" value="DNA/RNA polymerases"/>
    <property type="match status" value="1"/>
</dbReference>
<dbReference type="EMBL" id="JAUUTY010000004">
    <property type="protein sequence ID" value="KAK1651363.1"/>
    <property type="molecule type" value="Genomic_DNA"/>
</dbReference>
<proteinExistence type="predicted"/>
<dbReference type="AlphaFoldDB" id="A0AAD8WCN1"/>
<dbReference type="GO" id="GO:0005576">
    <property type="term" value="C:extracellular region"/>
    <property type="evidence" value="ECO:0007669"/>
    <property type="project" value="UniProtKB-SubCell"/>
</dbReference>
<evidence type="ECO:0000256" key="2">
    <source>
        <dbReference type="ARBA" id="ARBA00022525"/>
    </source>
</evidence>
<keyword evidence="6" id="KW-1185">Reference proteome</keyword>
<feature type="compositionally biased region" description="Basic and acidic residues" evidence="3">
    <location>
        <begin position="418"/>
        <end position="432"/>
    </location>
</feature>
<dbReference type="Proteomes" id="UP001231189">
    <property type="component" value="Unassembled WGS sequence"/>
</dbReference>
<feature type="compositionally biased region" description="Gly residues" evidence="3">
    <location>
        <begin position="206"/>
        <end position="215"/>
    </location>
</feature>
<dbReference type="GO" id="GO:0006644">
    <property type="term" value="P:phospholipid metabolic process"/>
    <property type="evidence" value="ECO:0007669"/>
    <property type="project" value="InterPro"/>
</dbReference>
<comment type="subcellular location">
    <subcellularLocation>
        <location evidence="1">Secreted</location>
    </subcellularLocation>
</comment>
<feature type="compositionally biased region" description="Low complexity" evidence="3">
    <location>
        <begin position="398"/>
        <end position="412"/>
    </location>
</feature>
<organism evidence="5 6">
    <name type="scientific">Lolium multiflorum</name>
    <name type="common">Italian ryegrass</name>
    <name type="synonym">Lolium perenne subsp. multiflorum</name>
    <dbReference type="NCBI Taxonomy" id="4521"/>
    <lineage>
        <taxon>Eukaryota</taxon>
        <taxon>Viridiplantae</taxon>
        <taxon>Streptophyta</taxon>
        <taxon>Embryophyta</taxon>
        <taxon>Tracheophyta</taxon>
        <taxon>Spermatophyta</taxon>
        <taxon>Magnoliopsida</taxon>
        <taxon>Liliopsida</taxon>
        <taxon>Poales</taxon>
        <taxon>Poaceae</taxon>
        <taxon>BOP clade</taxon>
        <taxon>Pooideae</taxon>
        <taxon>Poodae</taxon>
        <taxon>Poeae</taxon>
        <taxon>Poeae Chloroplast Group 2 (Poeae type)</taxon>
        <taxon>Loliodinae</taxon>
        <taxon>Loliinae</taxon>
        <taxon>Lolium</taxon>
    </lineage>
</organism>
<dbReference type="InterPro" id="IPR036444">
    <property type="entry name" value="PLipase_A2_dom_sf"/>
</dbReference>
<comment type="caution">
    <text evidence="5">The sequence shown here is derived from an EMBL/GenBank/DDBJ whole genome shotgun (WGS) entry which is preliminary data.</text>
</comment>
<evidence type="ECO:0000313" key="6">
    <source>
        <dbReference type="Proteomes" id="UP001231189"/>
    </source>
</evidence>
<feature type="compositionally biased region" description="Gly residues" evidence="3">
    <location>
        <begin position="153"/>
        <end position="166"/>
    </location>
</feature>
<gene>
    <name evidence="5" type="ORF">QYE76_069168</name>
</gene>
<reference evidence="5" key="1">
    <citation type="submission" date="2023-07" db="EMBL/GenBank/DDBJ databases">
        <title>A chromosome-level genome assembly of Lolium multiflorum.</title>
        <authorList>
            <person name="Chen Y."/>
            <person name="Copetti D."/>
            <person name="Kolliker R."/>
            <person name="Studer B."/>
        </authorList>
    </citation>
    <scope>NUCLEOTIDE SEQUENCE</scope>
    <source>
        <strain evidence="5">02402/16</strain>
        <tissue evidence="5">Leaf</tissue>
    </source>
</reference>
<feature type="region of interest" description="Disordered" evidence="3">
    <location>
        <begin position="253"/>
        <end position="277"/>
    </location>
</feature>
<feature type="region of interest" description="Disordered" evidence="3">
    <location>
        <begin position="131"/>
        <end position="225"/>
    </location>
</feature>
<feature type="region of interest" description="Disordered" evidence="3">
    <location>
        <begin position="385"/>
        <end position="432"/>
    </location>
</feature>
<dbReference type="Gene3D" id="1.20.90.10">
    <property type="entry name" value="Phospholipase A2 domain"/>
    <property type="match status" value="1"/>
</dbReference>
<feature type="compositionally biased region" description="Polar residues" evidence="3">
    <location>
        <begin position="253"/>
        <end position="275"/>
    </location>
</feature>
<dbReference type="GO" id="GO:0050482">
    <property type="term" value="P:arachidonate secretion"/>
    <property type="evidence" value="ECO:0007669"/>
    <property type="project" value="InterPro"/>
</dbReference>
<dbReference type="PROSITE" id="PS00118">
    <property type="entry name" value="PA2_HIS"/>
    <property type="match status" value="1"/>
</dbReference>
<evidence type="ECO:0000313" key="5">
    <source>
        <dbReference type="EMBL" id="KAK1651363.1"/>
    </source>
</evidence>
<evidence type="ECO:0000256" key="1">
    <source>
        <dbReference type="ARBA" id="ARBA00004613"/>
    </source>
</evidence>
<name>A0AAD8WCN1_LOLMU</name>
<protein>
    <recommendedName>
        <fullName evidence="4">Reverse transcriptase Ty1/copia-type domain-containing protein</fullName>
    </recommendedName>
</protein>
<dbReference type="Pfam" id="PF07727">
    <property type="entry name" value="RVT_2"/>
    <property type="match status" value="1"/>
</dbReference>
<dbReference type="SUPFAM" id="SSF48619">
    <property type="entry name" value="Phospholipase A2, PLA2"/>
    <property type="match status" value="1"/>
</dbReference>
<dbReference type="InterPro" id="IPR033113">
    <property type="entry name" value="PLA2_histidine"/>
</dbReference>
<dbReference type="PANTHER" id="PTHR47481">
    <property type="match status" value="1"/>
</dbReference>
<dbReference type="InterPro" id="IPR013103">
    <property type="entry name" value="RVT_2"/>
</dbReference>
<dbReference type="GO" id="GO:0004623">
    <property type="term" value="F:phospholipase A2 activity"/>
    <property type="evidence" value="ECO:0007669"/>
    <property type="project" value="InterPro"/>
</dbReference>
<accession>A0AAD8WCN1</accession>